<dbReference type="PROSITE" id="PS51462">
    <property type="entry name" value="NUDIX"/>
    <property type="match status" value="1"/>
</dbReference>
<protein>
    <recommendedName>
        <fullName evidence="4">GDP-mannose pyrophosphatase</fullName>
    </recommendedName>
    <alternativeName>
        <fullName evidence="6">GDP-mannose hydrolase</fullName>
    </alternativeName>
    <alternativeName>
        <fullName evidence="7">GDPMK</fullName>
    </alternativeName>
</protein>
<proteinExistence type="inferred from homology"/>
<dbReference type="SUPFAM" id="SSF55811">
    <property type="entry name" value="Nudix"/>
    <property type="match status" value="1"/>
</dbReference>
<dbReference type="EMBL" id="VLLF01000007">
    <property type="protein sequence ID" value="TWI84634.1"/>
    <property type="molecule type" value="Genomic_DNA"/>
</dbReference>
<gene>
    <name evidence="10" type="ORF">JM93_02966</name>
</gene>
<dbReference type="OrthoDB" id="177518at2"/>
<comment type="cofactor">
    <cofactor evidence="2">
        <name>Mg(2+)</name>
        <dbReference type="ChEBI" id="CHEBI:18420"/>
    </cofactor>
</comment>
<dbReference type="PRINTS" id="PR00502">
    <property type="entry name" value="NUDIXFAMILY"/>
</dbReference>
<dbReference type="InterPro" id="IPR015797">
    <property type="entry name" value="NUDIX_hydrolase-like_dom_sf"/>
</dbReference>
<name>A0A562SUI4_9HYPH</name>
<dbReference type="RefSeq" id="WP_145344640.1">
    <property type="nucleotide sequence ID" value="NZ_SMLY01000067.1"/>
</dbReference>
<dbReference type="InterPro" id="IPR020084">
    <property type="entry name" value="NUDIX_hydrolase_CS"/>
</dbReference>
<reference evidence="10 11" key="1">
    <citation type="submission" date="2019-07" db="EMBL/GenBank/DDBJ databases">
        <title>Genomic Encyclopedia of Archaeal and Bacterial Type Strains, Phase II (KMG-II): from individual species to whole genera.</title>
        <authorList>
            <person name="Goeker M."/>
        </authorList>
    </citation>
    <scope>NUCLEOTIDE SEQUENCE [LARGE SCALE GENOMIC DNA]</scope>
    <source>
        <strain evidence="10 11">ATCC BAA-252</strain>
    </source>
</reference>
<organism evidence="10 11">
    <name type="scientific">Roseibium hamelinense</name>
    <dbReference type="NCBI Taxonomy" id="150831"/>
    <lineage>
        <taxon>Bacteria</taxon>
        <taxon>Pseudomonadati</taxon>
        <taxon>Pseudomonadota</taxon>
        <taxon>Alphaproteobacteria</taxon>
        <taxon>Hyphomicrobiales</taxon>
        <taxon>Stappiaceae</taxon>
        <taxon>Roseibium</taxon>
    </lineage>
</organism>
<keyword evidence="5 8" id="KW-0378">Hydrolase</keyword>
<dbReference type="Pfam" id="PF00293">
    <property type="entry name" value="NUDIX"/>
    <property type="match status" value="1"/>
</dbReference>
<sequence length="191" mass="21045">MADTLDRRLSQDVWQLLGSQKVFEAGHRLLVSRQSVQLPCDRIIDDYYQVELPSFSAIFAVNENDELLVLEQYKHGVGQVCLTLPGGQVEPGESPEFAARRELLEETGYGGGLWLPERQLVVHGNQKVATAHIHVATNVIQFGLPNSGDLETSTVVTMPRSRFRKAVLEGRVPIASHVAAFGLAESLLASR</sequence>
<evidence type="ECO:0000256" key="6">
    <source>
        <dbReference type="ARBA" id="ARBA00032162"/>
    </source>
</evidence>
<evidence type="ECO:0000256" key="4">
    <source>
        <dbReference type="ARBA" id="ARBA00016377"/>
    </source>
</evidence>
<dbReference type="CDD" id="cd03424">
    <property type="entry name" value="NUDIX_ADPRase_Nudt5_UGPPase_Nudt14"/>
    <property type="match status" value="1"/>
</dbReference>
<dbReference type="GO" id="GO:0016462">
    <property type="term" value="F:pyrophosphatase activity"/>
    <property type="evidence" value="ECO:0007669"/>
    <property type="project" value="UniProtKB-ARBA"/>
</dbReference>
<dbReference type="GO" id="GO:0006753">
    <property type="term" value="P:nucleoside phosphate metabolic process"/>
    <property type="evidence" value="ECO:0007669"/>
    <property type="project" value="TreeGrafter"/>
</dbReference>
<dbReference type="PANTHER" id="PTHR11839">
    <property type="entry name" value="UDP/ADP-SUGAR PYROPHOSPHATASE"/>
    <property type="match status" value="1"/>
</dbReference>
<keyword evidence="11" id="KW-1185">Reference proteome</keyword>
<evidence type="ECO:0000256" key="2">
    <source>
        <dbReference type="ARBA" id="ARBA00001946"/>
    </source>
</evidence>
<dbReference type="Proteomes" id="UP000320593">
    <property type="component" value="Unassembled WGS sequence"/>
</dbReference>
<dbReference type="InterPro" id="IPR020476">
    <property type="entry name" value="Nudix_hydrolase"/>
</dbReference>
<evidence type="ECO:0000313" key="11">
    <source>
        <dbReference type="Proteomes" id="UP000320593"/>
    </source>
</evidence>
<evidence type="ECO:0000256" key="5">
    <source>
        <dbReference type="ARBA" id="ARBA00022801"/>
    </source>
</evidence>
<dbReference type="PANTHER" id="PTHR11839:SF18">
    <property type="entry name" value="NUDIX HYDROLASE DOMAIN-CONTAINING PROTEIN"/>
    <property type="match status" value="1"/>
</dbReference>
<dbReference type="PROSITE" id="PS00893">
    <property type="entry name" value="NUDIX_BOX"/>
    <property type="match status" value="1"/>
</dbReference>
<dbReference type="GO" id="GO:0019693">
    <property type="term" value="P:ribose phosphate metabolic process"/>
    <property type="evidence" value="ECO:0007669"/>
    <property type="project" value="TreeGrafter"/>
</dbReference>
<accession>A0A562SUI4</accession>
<dbReference type="Gene3D" id="3.90.79.10">
    <property type="entry name" value="Nucleoside Triphosphate Pyrophosphohydrolase"/>
    <property type="match status" value="1"/>
</dbReference>
<comment type="caution">
    <text evidence="10">The sequence shown here is derived from an EMBL/GenBank/DDBJ whole genome shotgun (WGS) entry which is preliminary data.</text>
</comment>
<feature type="domain" description="Nudix hydrolase" evidence="9">
    <location>
        <begin position="51"/>
        <end position="180"/>
    </location>
</feature>
<comment type="similarity">
    <text evidence="3">Belongs to the Nudix hydrolase family. NudK subfamily.</text>
</comment>
<evidence type="ECO:0000256" key="1">
    <source>
        <dbReference type="ARBA" id="ARBA00000847"/>
    </source>
</evidence>
<dbReference type="AlphaFoldDB" id="A0A562SUI4"/>
<evidence type="ECO:0000256" key="8">
    <source>
        <dbReference type="RuleBase" id="RU003476"/>
    </source>
</evidence>
<evidence type="ECO:0000313" key="10">
    <source>
        <dbReference type="EMBL" id="TWI84634.1"/>
    </source>
</evidence>
<comment type="catalytic activity">
    <reaction evidence="1">
        <text>GDP-alpha-D-mannose + H2O = alpha-D-mannose 1-phosphate + GMP + 2 H(+)</text>
        <dbReference type="Rhea" id="RHEA:27978"/>
        <dbReference type="ChEBI" id="CHEBI:15377"/>
        <dbReference type="ChEBI" id="CHEBI:15378"/>
        <dbReference type="ChEBI" id="CHEBI:57527"/>
        <dbReference type="ChEBI" id="CHEBI:58115"/>
        <dbReference type="ChEBI" id="CHEBI:58409"/>
    </reaction>
</comment>
<evidence type="ECO:0000256" key="3">
    <source>
        <dbReference type="ARBA" id="ARBA00007275"/>
    </source>
</evidence>
<evidence type="ECO:0000256" key="7">
    <source>
        <dbReference type="ARBA" id="ARBA00032272"/>
    </source>
</evidence>
<dbReference type="InterPro" id="IPR000086">
    <property type="entry name" value="NUDIX_hydrolase_dom"/>
</dbReference>
<evidence type="ECO:0000259" key="9">
    <source>
        <dbReference type="PROSITE" id="PS51462"/>
    </source>
</evidence>